<gene>
    <name evidence="7" type="ORF">DXH78_15380</name>
</gene>
<dbReference type="GO" id="GO:0016887">
    <property type="term" value="F:ATP hydrolysis activity"/>
    <property type="evidence" value="ECO:0007669"/>
    <property type="project" value="InterPro"/>
</dbReference>
<dbReference type="InterPro" id="IPR003593">
    <property type="entry name" value="AAA+_ATPase"/>
</dbReference>
<dbReference type="PROSITE" id="PS00211">
    <property type="entry name" value="ABC_TRANSPORTER_1"/>
    <property type="match status" value="1"/>
</dbReference>
<dbReference type="PANTHER" id="PTHR42788">
    <property type="entry name" value="TAURINE IMPORT ATP-BINDING PROTEIN-RELATED"/>
    <property type="match status" value="1"/>
</dbReference>
<accession>A0A371B323</accession>
<dbReference type="Pfam" id="PF00005">
    <property type="entry name" value="ABC_tran"/>
    <property type="match status" value="1"/>
</dbReference>
<evidence type="ECO:0000259" key="6">
    <source>
        <dbReference type="PROSITE" id="PS50893"/>
    </source>
</evidence>
<dbReference type="InterPro" id="IPR050166">
    <property type="entry name" value="ABC_transporter_ATP-bind"/>
</dbReference>
<reference evidence="8" key="1">
    <citation type="submission" date="2018-08" db="EMBL/GenBank/DDBJ databases">
        <authorList>
            <person name="Kim S.-J."/>
            <person name="Jung G.-Y."/>
        </authorList>
    </citation>
    <scope>NUCLEOTIDE SEQUENCE [LARGE SCALE GENOMIC DNA]</scope>
    <source>
        <strain evidence="8">GY_H</strain>
    </source>
</reference>
<feature type="domain" description="ABC transporter" evidence="6">
    <location>
        <begin position="7"/>
        <end position="239"/>
    </location>
</feature>
<dbReference type="InterPro" id="IPR017871">
    <property type="entry name" value="ABC_transporter-like_CS"/>
</dbReference>
<keyword evidence="3" id="KW-0547">Nucleotide-binding</keyword>
<dbReference type="GO" id="GO:0005524">
    <property type="term" value="F:ATP binding"/>
    <property type="evidence" value="ECO:0007669"/>
    <property type="project" value="UniProtKB-KW"/>
</dbReference>
<dbReference type="RefSeq" id="WP_115518108.1">
    <property type="nucleotide sequence ID" value="NZ_QRGO01000002.1"/>
</dbReference>
<comment type="function">
    <text evidence="5">Involved in beta-(1--&gt;2)glucan export. Transmembrane domains (TMD) form a pore in the inner membrane and the ATP-binding domain (NBD) is responsible for energy generation.</text>
</comment>
<evidence type="ECO:0000256" key="3">
    <source>
        <dbReference type="ARBA" id="ARBA00022741"/>
    </source>
</evidence>
<organism evidence="7 8">
    <name type="scientific">Undibacter mobilis</name>
    <dbReference type="NCBI Taxonomy" id="2292256"/>
    <lineage>
        <taxon>Bacteria</taxon>
        <taxon>Pseudomonadati</taxon>
        <taxon>Pseudomonadota</taxon>
        <taxon>Alphaproteobacteria</taxon>
        <taxon>Hyphomicrobiales</taxon>
        <taxon>Nitrobacteraceae</taxon>
        <taxon>Undibacter</taxon>
    </lineage>
</organism>
<dbReference type="InterPro" id="IPR003439">
    <property type="entry name" value="ABC_transporter-like_ATP-bd"/>
</dbReference>
<dbReference type="EMBL" id="QRGO01000002">
    <property type="protein sequence ID" value="RDV01986.1"/>
    <property type="molecule type" value="Genomic_DNA"/>
</dbReference>
<evidence type="ECO:0000256" key="4">
    <source>
        <dbReference type="ARBA" id="ARBA00022840"/>
    </source>
</evidence>
<dbReference type="SMART" id="SM00382">
    <property type="entry name" value="AAA"/>
    <property type="match status" value="1"/>
</dbReference>
<dbReference type="AlphaFoldDB" id="A0A371B323"/>
<keyword evidence="8" id="KW-1185">Reference proteome</keyword>
<name>A0A371B323_9BRAD</name>
<keyword evidence="2" id="KW-0813">Transport</keyword>
<dbReference type="OrthoDB" id="9807242at2"/>
<proteinExistence type="inferred from homology"/>
<keyword evidence="4 7" id="KW-0067">ATP-binding</keyword>
<dbReference type="PANTHER" id="PTHR42788:SF13">
    <property type="entry name" value="ALIPHATIC SULFONATES IMPORT ATP-BINDING PROTEIN SSUB"/>
    <property type="match status" value="1"/>
</dbReference>
<sequence>MNAVPRIECIQLGKTYLDTRGERVVAFKDLSLQIQRGEFVTVIGPSGCGKTSLLYMLAGFEGKTSGQMLVDGRPIEGPGADRAVVFQEYALFPWLNLRRNIEYGPRERGVSREKMREAVDAMLLTVGLESAATRYPHELSAGMRQRAALARVLVNGPKILLMDEPFAALDAQTRLSLQRELSRLSKEMNLTVMFITHSVEEAVLLGDRVVVMTARPGRILADVPIKFDRPRDPTGHEFNDCRREIEDLLKRASALTGDTYDKNFAA</sequence>
<dbReference type="Proteomes" id="UP000263993">
    <property type="component" value="Unassembled WGS sequence"/>
</dbReference>
<dbReference type="CDD" id="cd03293">
    <property type="entry name" value="ABC_NrtD_SsuB_transporters"/>
    <property type="match status" value="1"/>
</dbReference>
<comment type="caution">
    <text evidence="7">The sequence shown here is derived from an EMBL/GenBank/DDBJ whole genome shotgun (WGS) entry which is preliminary data.</text>
</comment>
<dbReference type="PROSITE" id="PS50893">
    <property type="entry name" value="ABC_TRANSPORTER_2"/>
    <property type="match status" value="1"/>
</dbReference>
<protein>
    <submittedName>
        <fullName evidence="7">ABC transporter ATP-binding protein</fullName>
    </submittedName>
</protein>
<dbReference type="Gene3D" id="3.40.50.300">
    <property type="entry name" value="P-loop containing nucleotide triphosphate hydrolases"/>
    <property type="match status" value="1"/>
</dbReference>
<evidence type="ECO:0000256" key="2">
    <source>
        <dbReference type="ARBA" id="ARBA00022448"/>
    </source>
</evidence>
<dbReference type="InterPro" id="IPR027417">
    <property type="entry name" value="P-loop_NTPase"/>
</dbReference>
<comment type="similarity">
    <text evidence="1">Belongs to the ABC transporter superfamily.</text>
</comment>
<evidence type="ECO:0000313" key="8">
    <source>
        <dbReference type="Proteomes" id="UP000263993"/>
    </source>
</evidence>
<evidence type="ECO:0000256" key="1">
    <source>
        <dbReference type="ARBA" id="ARBA00005417"/>
    </source>
</evidence>
<evidence type="ECO:0000256" key="5">
    <source>
        <dbReference type="ARBA" id="ARBA00024722"/>
    </source>
</evidence>
<dbReference type="SUPFAM" id="SSF52540">
    <property type="entry name" value="P-loop containing nucleoside triphosphate hydrolases"/>
    <property type="match status" value="1"/>
</dbReference>
<evidence type="ECO:0000313" key="7">
    <source>
        <dbReference type="EMBL" id="RDV01986.1"/>
    </source>
</evidence>